<evidence type="ECO:0000256" key="1">
    <source>
        <dbReference type="ARBA" id="ARBA00023125"/>
    </source>
</evidence>
<organism evidence="4 5">
    <name type="scientific">Acinetobacter marinus</name>
    <dbReference type="NCBI Taxonomy" id="281375"/>
    <lineage>
        <taxon>Bacteria</taxon>
        <taxon>Pseudomonadati</taxon>
        <taxon>Pseudomonadota</taxon>
        <taxon>Gammaproteobacteria</taxon>
        <taxon>Moraxellales</taxon>
        <taxon>Moraxellaceae</taxon>
        <taxon>Acinetobacter</taxon>
    </lineage>
</organism>
<dbReference type="PRINTS" id="PR00455">
    <property type="entry name" value="HTHTETR"/>
</dbReference>
<evidence type="ECO:0000256" key="2">
    <source>
        <dbReference type="PROSITE-ProRule" id="PRU00335"/>
    </source>
</evidence>
<dbReference type="Gene3D" id="1.10.357.10">
    <property type="entry name" value="Tetracycline Repressor, domain 2"/>
    <property type="match status" value="1"/>
</dbReference>
<evidence type="ECO:0000313" key="5">
    <source>
        <dbReference type="Proteomes" id="UP000242317"/>
    </source>
</evidence>
<dbReference type="Proteomes" id="UP000242317">
    <property type="component" value="Unassembled WGS sequence"/>
</dbReference>
<evidence type="ECO:0000259" key="3">
    <source>
        <dbReference type="PROSITE" id="PS50977"/>
    </source>
</evidence>
<name>A0A1G6H1Q5_9GAMM</name>
<feature type="domain" description="HTH tetR-type" evidence="3">
    <location>
        <begin position="15"/>
        <end position="75"/>
    </location>
</feature>
<proteinExistence type="predicted"/>
<keyword evidence="1 2" id="KW-0238">DNA-binding</keyword>
<keyword evidence="5" id="KW-1185">Reference proteome</keyword>
<reference evidence="5" key="1">
    <citation type="submission" date="2016-09" db="EMBL/GenBank/DDBJ databases">
        <authorList>
            <person name="Varghese N."/>
            <person name="Submissions S."/>
        </authorList>
    </citation>
    <scope>NUCLEOTIDE SEQUENCE [LARGE SCALE GENOMIC DNA]</scope>
    <source>
        <strain evidence="5">ANC 3699</strain>
    </source>
</reference>
<sequence length="226" mass="26530">MKNLDQQMERQAQFKAREELIFSTAENLLLEYGESGMTLDTLAADLDIAKGTLYKHFQSKDELYMLLIIRNEQMLLDMIQNTEKEFPEHLAFFMLHQLHHPERTVLYHQIEERLANTGQGLQNLFQELYQIRKRHLRIIIRLTEHYLKYIQSSMSVRDYLASIWSITQGAAAILNSTYYQRYLGERDSLRVSYIEQALALPKHAREEAFDEQEAAKAVQDANSQNS</sequence>
<evidence type="ECO:0000313" key="4">
    <source>
        <dbReference type="EMBL" id="SDB87835.1"/>
    </source>
</evidence>
<dbReference type="SUPFAM" id="SSF46689">
    <property type="entry name" value="Homeodomain-like"/>
    <property type="match status" value="1"/>
</dbReference>
<dbReference type="PROSITE" id="PS50977">
    <property type="entry name" value="HTH_TETR_2"/>
    <property type="match status" value="1"/>
</dbReference>
<gene>
    <name evidence="4" type="ORF">SAMN05421749_101634</name>
</gene>
<dbReference type="Pfam" id="PF00440">
    <property type="entry name" value="TetR_N"/>
    <property type="match status" value="1"/>
</dbReference>
<dbReference type="InterPro" id="IPR001647">
    <property type="entry name" value="HTH_TetR"/>
</dbReference>
<accession>A0A1G6H1Q5</accession>
<dbReference type="InterPro" id="IPR009057">
    <property type="entry name" value="Homeodomain-like_sf"/>
</dbReference>
<protein>
    <submittedName>
        <fullName evidence="4">Transcriptional regulator, TetR family</fullName>
    </submittedName>
</protein>
<dbReference type="AlphaFoldDB" id="A0A1G6H1Q5"/>
<dbReference type="GO" id="GO:0003677">
    <property type="term" value="F:DNA binding"/>
    <property type="evidence" value="ECO:0007669"/>
    <property type="project" value="UniProtKB-UniRule"/>
</dbReference>
<feature type="DNA-binding region" description="H-T-H motif" evidence="2">
    <location>
        <begin position="38"/>
        <end position="57"/>
    </location>
</feature>
<dbReference type="EMBL" id="FMYK01000001">
    <property type="protein sequence ID" value="SDB87835.1"/>
    <property type="molecule type" value="Genomic_DNA"/>
</dbReference>